<evidence type="ECO:0000313" key="8">
    <source>
        <dbReference type="Proteomes" id="UP000568022"/>
    </source>
</evidence>
<keyword evidence="4" id="KW-0175">Coiled coil</keyword>
<evidence type="ECO:0000256" key="2">
    <source>
        <dbReference type="ARBA" id="ARBA00011322"/>
    </source>
</evidence>
<feature type="coiled-coil region" evidence="4">
    <location>
        <begin position="220"/>
        <end position="247"/>
    </location>
</feature>
<dbReference type="SUPFAM" id="SSF52540">
    <property type="entry name" value="P-loop containing nucleoside triphosphate hydrolases"/>
    <property type="match status" value="1"/>
</dbReference>
<comment type="similarity">
    <text evidence="1">Belongs to the SMC family. SbcC subfamily.</text>
</comment>
<name>A0A7W8BNX3_9ACTN</name>
<proteinExistence type="inferred from homology"/>
<dbReference type="PANTHER" id="PTHR32114:SF2">
    <property type="entry name" value="ABC TRANSPORTER ABCH.3"/>
    <property type="match status" value="1"/>
</dbReference>
<evidence type="ECO:0000256" key="1">
    <source>
        <dbReference type="ARBA" id="ARBA00006930"/>
    </source>
</evidence>
<dbReference type="InterPro" id="IPR003959">
    <property type="entry name" value="ATPase_AAA_core"/>
</dbReference>
<dbReference type="Gene3D" id="3.40.50.300">
    <property type="entry name" value="P-loop containing nucleotide triphosphate hydrolases"/>
    <property type="match status" value="2"/>
</dbReference>
<dbReference type="GO" id="GO:0006302">
    <property type="term" value="P:double-strand break repair"/>
    <property type="evidence" value="ECO:0007669"/>
    <property type="project" value="InterPro"/>
</dbReference>
<keyword evidence="8" id="KW-1185">Reference proteome</keyword>
<feature type="domain" description="Rad50/SbcC-type AAA" evidence="6">
    <location>
        <begin position="68"/>
        <end position="115"/>
    </location>
</feature>
<gene>
    <name evidence="7" type="ORF">FHS32_001711</name>
</gene>
<dbReference type="AlphaFoldDB" id="A0A7W8BNX3"/>
<dbReference type="InterPro" id="IPR038729">
    <property type="entry name" value="Rad50/SbcC_AAA"/>
</dbReference>
<evidence type="ECO:0000259" key="5">
    <source>
        <dbReference type="Pfam" id="PF13304"/>
    </source>
</evidence>
<evidence type="ECO:0000256" key="4">
    <source>
        <dbReference type="SAM" id="Coils"/>
    </source>
</evidence>
<comment type="caution">
    <text evidence="7">The sequence shown here is derived from an EMBL/GenBank/DDBJ whole genome shotgun (WGS) entry which is preliminary data.</text>
</comment>
<reference evidence="7 8" key="1">
    <citation type="submission" date="2020-08" db="EMBL/GenBank/DDBJ databases">
        <title>Genomic Encyclopedia of Type Strains, Phase III (KMG-III): the genomes of soil and plant-associated and newly described type strains.</title>
        <authorList>
            <person name="Whitman W."/>
        </authorList>
    </citation>
    <scope>NUCLEOTIDE SEQUENCE [LARGE SCALE GENOMIC DNA]</scope>
    <source>
        <strain evidence="7 8">CECT 3226</strain>
    </source>
</reference>
<evidence type="ECO:0000259" key="6">
    <source>
        <dbReference type="Pfam" id="PF13476"/>
    </source>
</evidence>
<protein>
    <recommendedName>
        <fullName evidence="3">Nuclease SbcCD subunit C</fullName>
    </recommendedName>
</protein>
<accession>A0A7W8BNX3</accession>
<dbReference type="Proteomes" id="UP000568022">
    <property type="component" value="Unassembled WGS sequence"/>
</dbReference>
<dbReference type="PANTHER" id="PTHR32114">
    <property type="entry name" value="ABC TRANSPORTER ABCH.3"/>
    <property type="match status" value="1"/>
</dbReference>
<dbReference type="GO" id="GO:0016887">
    <property type="term" value="F:ATP hydrolysis activity"/>
    <property type="evidence" value="ECO:0007669"/>
    <property type="project" value="InterPro"/>
</dbReference>
<comment type="subunit">
    <text evidence="2">Heterodimer of SbcC and SbcD.</text>
</comment>
<evidence type="ECO:0000256" key="3">
    <source>
        <dbReference type="ARBA" id="ARBA00013368"/>
    </source>
</evidence>
<dbReference type="EMBL" id="JACHJE010000003">
    <property type="protein sequence ID" value="MBB5124979.1"/>
    <property type="molecule type" value="Genomic_DNA"/>
</dbReference>
<feature type="domain" description="ATPase AAA-type core" evidence="5">
    <location>
        <begin position="566"/>
        <end position="641"/>
    </location>
</feature>
<dbReference type="InterPro" id="IPR027417">
    <property type="entry name" value="P-loop_NTPase"/>
</dbReference>
<dbReference type="Pfam" id="PF13304">
    <property type="entry name" value="AAA_21"/>
    <property type="match status" value="1"/>
</dbReference>
<dbReference type="Pfam" id="PF13476">
    <property type="entry name" value="AAA_23"/>
    <property type="match status" value="1"/>
</dbReference>
<sequence>MDDATTDQTPDSALPLPELVEARLAGDRKLSAPAKALVREALGDPEDAEGGARASAGPVYLGNIAVTGFRGVGSKALLKLKPKPGVTLVVGRNGSGKSSIAEAIETLFTGTNAHCTGAHPSHAVRWRNLHQGERTAVEARLTVEGDPSPSTLTRTWTGDAFTDSEAVLRRPGHGTVPLEQAGWERATRAHRPFLSYADLDNLINGKPSEMYDNIAAILGLDDLNAAARRLTAAKKELDAVVNAAKERKSLLHAALEEVGHDDRALKALLAMEEKGGPDHAVLDALIAGAPTADEGRLREARLEAAAETESPDLDRVGAAVDALRNAVADVDDLKGTAAADAHSRAELLQAALGHSDRHADDPSCPVCGREQALDREWAARAEAQIAALLREAEAVRGAEARLRTATRALHDLVVPPREIPAALAEPWQAWGDCRRITDPVELAERALKAAVTLTDACAIVAGAAREELAAMDERWHAVVGLLAEWTKLSREAEAAGPRRTEANAALNWIKKLTTEVRDLRVDAFAGHTQRIWEKLRQQSSVDLTHVGLHGSERANVRKLVMDVTVDDTEASALGVMSQGELHSLALSLFLPRTATADSPFGFVVIDDPVQSMDPAKVDGLAQVLGELGRDRQVVVFTHDTRLPHAFRSQNLPVTVLKVERGEKSKVHVTCDTDPVKEAVDNAMALAQTENCSETALRHVLPSLCREALATAIVEAAWLRRNRTGLPAEDLQAAIDTIERLLPLASFALFDDGSVHSDEEVKESLRSLYGRESTVLIHQCQQGAHPGGFLPQDPVAFVRKVEDLANRIRKPEVNA</sequence>
<evidence type="ECO:0000313" key="7">
    <source>
        <dbReference type="EMBL" id="MBB5124979.1"/>
    </source>
</evidence>
<organism evidence="7 8">
    <name type="scientific">Streptomyces griseoloalbus</name>
    <dbReference type="NCBI Taxonomy" id="67303"/>
    <lineage>
        <taxon>Bacteria</taxon>
        <taxon>Bacillati</taxon>
        <taxon>Actinomycetota</taxon>
        <taxon>Actinomycetes</taxon>
        <taxon>Kitasatosporales</taxon>
        <taxon>Streptomycetaceae</taxon>
        <taxon>Streptomyces</taxon>
    </lineage>
</organism>